<dbReference type="PANTHER" id="PTHR24220">
    <property type="entry name" value="IMPORT ATP-BINDING PROTEIN"/>
    <property type="match status" value="1"/>
</dbReference>
<sequence length="239" mass="25608">MGKSSGVTGAGHIPLEARRVHKSFQGGDGRELEVLTGVDLRLARNETVAVIGASGAGKSTLLHILGGLDRPTEGEVSVGGALLTGLEDEEIATVRNRRIGFVFQFHHLLREFTAIENVMMPALIAGSDEHEARGKAELILADVGLSERLRHKPSELSGGEQQRVAVARSLVNDPMVLLADEPSGNLDAYTSTALHDLLFDLQESVSLSIVVVTHNLDLAKRADRVLVMEEGRLQPDAMG</sequence>
<keyword evidence="3" id="KW-0067">ATP-binding</keyword>
<reference evidence="6" key="1">
    <citation type="journal article" date="2011" name="Environ. Microbiol.">
        <title>Time-series analyses of Monterey Bay coastal microbial picoplankton using a 'genome proxy' microarray.</title>
        <authorList>
            <person name="Rich V.I."/>
            <person name="Pham V.D."/>
            <person name="Eppley J."/>
            <person name="Shi Y."/>
            <person name="DeLong E.F."/>
        </authorList>
    </citation>
    <scope>NUCLEOTIDE SEQUENCE</scope>
</reference>
<dbReference type="AlphaFoldDB" id="E0XSQ7"/>
<dbReference type="GO" id="GO:0022857">
    <property type="term" value="F:transmembrane transporter activity"/>
    <property type="evidence" value="ECO:0007669"/>
    <property type="project" value="UniProtKB-ARBA"/>
</dbReference>
<dbReference type="GO" id="GO:0016887">
    <property type="term" value="F:ATP hydrolysis activity"/>
    <property type="evidence" value="ECO:0007669"/>
    <property type="project" value="InterPro"/>
</dbReference>
<dbReference type="PROSITE" id="PS50893">
    <property type="entry name" value="ABC_TRANSPORTER_2"/>
    <property type="match status" value="1"/>
</dbReference>
<dbReference type="SMART" id="SM00382">
    <property type="entry name" value="AAA"/>
    <property type="match status" value="1"/>
</dbReference>
<dbReference type="EMBL" id="GU474865">
    <property type="protein sequence ID" value="ADI17448.1"/>
    <property type="molecule type" value="Genomic_DNA"/>
</dbReference>
<dbReference type="InterPro" id="IPR017911">
    <property type="entry name" value="MacB-like_ATP-bd"/>
</dbReference>
<dbReference type="Pfam" id="PF00005">
    <property type="entry name" value="ABC_tran"/>
    <property type="match status" value="1"/>
</dbReference>
<evidence type="ECO:0000259" key="5">
    <source>
        <dbReference type="PROSITE" id="PS50893"/>
    </source>
</evidence>
<dbReference type="InterPro" id="IPR003439">
    <property type="entry name" value="ABC_transporter-like_ATP-bd"/>
</dbReference>
<dbReference type="PANTHER" id="PTHR24220:SF689">
    <property type="entry name" value="LIPOPROTEIN-RELEASING SYSTEM ATP-BINDING PROTEIN LOLD"/>
    <property type="match status" value="1"/>
</dbReference>
<comment type="similarity">
    <text evidence="4">Belongs to the ABC transporter superfamily. Macrolide exporter (TC 3.A.1.122) family.</text>
</comment>
<dbReference type="FunFam" id="3.40.50.300:FF:000032">
    <property type="entry name" value="Export ABC transporter ATP-binding protein"/>
    <property type="match status" value="1"/>
</dbReference>
<dbReference type="InterPro" id="IPR003593">
    <property type="entry name" value="AAA+_ATPase"/>
</dbReference>
<dbReference type="InterPro" id="IPR015854">
    <property type="entry name" value="ABC_transpr_LolD-like"/>
</dbReference>
<evidence type="ECO:0000256" key="1">
    <source>
        <dbReference type="ARBA" id="ARBA00022448"/>
    </source>
</evidence>
<accession>E0XSQ7</accession>
<dbReference type="GO" id="GO:0005524">
    <property type="term" value="F:ATP binding"/>
    <property type="evidence" value="ECO:0007669"/>
    <property type="project" value="UniProtKB-KW"/>
</dbReference>
<feature type="domain" description="ABC transporter" evidence="5">
    <location>
        <begin position="15"/>
        <end position="238"/>
    </location>
</feature>
<keyword evidence="1" id="KW-0813">Transport</keyword>
<evidence type="ECO:0000256" key="3">
    <source>
        <dbReference type="ARBA" id="ARBA00022840"/>
    </source>
</evidence>
<dbReference type="PROSITE" id="PS00211">
    <property type="entry name" value="ABC_TRANSPORTER_1"/>
    <property type="match status" value="1"/>
</dbReference>
<name>E0XSQ7_9BACT</name>
<proteinExistence type="inferred from homology"/>
<organism evidence="6">
    <name type="scientific">uncultured Gemmatimonadales bacterium HF0130_03D03</name>
    <dbReference type="NCBI Taxonomy" id="710742"/>
    <lineage>
        <taxon>Bacteria</taxon>
        <taxon>Pseudomonadati</taxon>
        <taxon>Gemmatimonadota</taxon>
        <taxon>Gemmatimonadia</taxon>
        <taxon>Gemmatimonadales</taxon>
        <taxon>environmental samples</taxon>
    </lineage>
</organism>
<dbReference type="GO" id="GO:0098796">
    <property type="term" value="C:membrane protein complex"/>
    <property type="evidence" value="ECO:0007669"/>
    <property type="project" value="UniProtKB-ARBA"/>
</dbReference>
<keyword evidence="2" id="KW-0547">Nucleotide-binding</keyword>
<evidence type="ECO:0000313" key="6">
    <source>
        <dbReference type="EMBL" id="ADI17448.1"/>
    </source>
</evidence>
<evidence type="ECO:0000256" key="2">
    <source>
        <dbReference type="ARBA" id="ARBA00022741"/>
    </source>
</evidence>
<dbReference type="Gene3D" id="3.40.50.300">
    <property type="entry name" value="P-loop containing nucleotide triphosphate hydrolases"/>
    <property type="match status" value="1"/>
</dbReference>
<protein>
    <submittedName>
        <fullName evidence="6">ABC-type antimicrobial peptide transport system, ATPase component</fullName>
    </submittedName>
</protein>
<dbReference type="CDD" id="cd03255">
    <property type="entry name" value="ABC_MJ0796_LolCDE_FtsE"/>
    <property type="match status" value="1"/>
</dbReference>
<dbReference type="GO" id="GO:0005886">
    <property type="term" value="C:plasma membrane"/>
    <property type="evidence" value="ECO:0007669"/>
    <property type="project" value="TreeGrafter"/>
</dbReference>
<dbReference type="InterPro" id="IPR017871">
    <property type="entry name" value="ABC_transporter-like_CS"/>
</dbReference>
<dbReference type="InterPro" id="IPR027417">
    <property type="entry name" value="P-loop_NTPase"/>
</dbReference>
<dbReference type="SUPFAM" id="SSF52540">
    <property type="entry name" value="P-loop containing nucleoside triphosphate hydrolases"/>
    <property type="match status" value="1"/>
</dbReference>
<evidence type="ECO:0000256" key="4">
    <source>
        <dbReference type="ARBA" id="ARBA00038388"/>
    </source>
</evidence>